<sequence>MERDHSHQGSPQSSGKKHSLPDGMFSIPPNPQPHSAIFPTDCCFMFMNGKKGELSRCRERKFLHRLLSSMSTRECCVPHFLHFHTSECDSPRLPKRSSNLRFPRQRAEPAYVFLVHDTSMPGKRANHYNFIISVIKGSF</sequence>
<dbReference type="Proteomes" id="UP000234681">
    <property type="component" value="Chromosome 13"/>
</dbReference>
<evidence type="ECO:0000313" key="3">
    <source>
        <dbReference type="Proteomes" id="UP000234681"/>
    </source>
</evidence>
<feature type="region of interest" description="Disordered" evidence="1">
    <location>
        <begin position="1"/>
        <end position="31"/>
    </location>
</feature>
<reference evidence="2 3" key="1">
    <citation type="submission" date="2005-09" db="EMBL/GenBank/DDBJ databases">
        <authorList>
            <person name="Mural R.J."/>
            <person name="Li P.W."/>
            <person name="Adams M.D."/>
            <person name="Amanatides P.G."/>
            <person name="Baden-Tillson H."/>
            <person name="Barnstead M."/>
            <person name="Chin S.H."/>
            <person name="Dew I."/>
            <person name="Evans C.A."/>
            <person name="Ferriera S."/>
            <person name="Flanigan M."/>
            <person name="Fosler C."/>
            <person name="Glodek A."/>
            <person name="Gu Z."/>
            <person name="Holt R.A."/>
            <person name="Jennings D."/>
            <person name="Kraft C.L."/>
            <person name="Lu F."/>
            <person name="Nguyen T."/>
            <person name="Nusskern D.R."/>
            <person name="Pfannkoch C.M."/>
            <person name="Sitter C."/>
            <person name="Sutton G.G."/>
            <person name="Venter J.C."/>
            <person name="Wang Z."/>
            <person name="Woodage T."/>
            <person name="Zheng X.H."/>
            <person name="Zhong F."/>
        </authorList>
    </citation>
    <scope>NUCLEOTIDE SEQUENCE [LARGE SCALE GENOMIC DNA]</scope>
    <source>
        <strain>BN</strain>
        <strain evidence="3">Sprague-Dawley</strain>
    </source>
</reference>
<evidence type="ECO:0000313" key="2">
    <source>
        <dbReference type="EMBL" id="EDM09459.1"/>
    </source>
</evidence>
<dbReference type="AlphaFoldDB" id="A6ID39"/>
<protein>
    <submittedName>
        <fullName evidence="2">RCG46233</fullName>
    </submittedName>
</protein>
<dbReference type="EMBL" id="CH473958">
    <property type="protein sequence ID" value="EDM09459.1"/>
    <property type="molecule type" value="Genomic_DNA"/>
</dbReference>
<accession>A6ID39</accession>
<proteinExistence type="predicted"/>
<gene>
    <name evidence="2" type="ORF">rCG_46233</name>
</gene>
<organism evidence="2 3">
    <name type="scientific">Rattus norvegicus</name>
    <name type="common">Rat</name>
    <dbReference type="NCBI Taxonomy" id="10116"/>
    <lineage>
        <taxon>Eukaryota</taxon>
        <taxon>Metazoa</taxon>
        <taxon>Chordata</taxon>
        <taxon>Craniata</taxon>
        <taxon>Vertebrata</taxon>
        <taxon>Euteleostomi</taxon>
        <taxon>Mammalia</taxon>
        <taxon>Eutheria</taxon>
        <taxon>Euarchontoglires</taxon>
        <taxon>Glires</taxon>
        <taxon>Rodentia</taxon>
        <taxon>Myomorpha</taxon>
        <taxon>Muroidea</taxon>
        <taxon>Muridae</taxon>
        <taxon>Murinae</taxon>
        <taxon>Rattus</taxon>
    </lineage>
</organism>
<evidence type="ECO:0000256" key="1">
    <source>
        <dbReference type="SAM" id="MobiDB-lite"/>
    </source>
</evidence>
<name>A6ID39_RAT</name>